<name>A0ABQ9HIJ9_9NEOP</name>
<reference evidence="2 3" key="1">
    <citation type="submission" date="2023-02" db="EMBL/GenBank/DDBJ databases">
        <title>LHISI_Scaffold_Assembly.</title>
        <authorList>
            <person name="Stuart O.P."/>
            <person name="Cleave R."/>
            <person name="Magrath M.J.L."/>
            <person name="Mikheyev A.S."/>
        </authorList>
    </citation>
    <scope>NUCLEOTIDE SEQUENCE [LARGE SCALE GENOMIC DNA]</scope>
    <source>
        <strain evidence="2">Daus_M_001</strain>
        <tissue evidence="2">Leg muscle</tissue>
    </source>
</reference>
<evidence type="ECO:0000313" key="3">
    <source>
        <dbReference type="Proteomes" id="UP001159363"/>
    </source>
</evidence>
<organism evidence="2 3">
    <name type="scientific">Dryococelus australis</name>
    <dbReference type="NCBI Taxonomy" id="614101"/>
    <lineage>
        <taxon>Eukaryota</taxon>
        <taxon>Metazoa</taxon>
        <taxon>Ecdysozoa</taxon>
        <taxon>Arthropoda</taxon>
        <taxon>Hexapoda</taxon>
        <taxon>Insecta</taxon>
        <taxon>Pterygota</taxon>
        <taxon>Neoptera</taxon>
        <taxon>Polyneoptera</taxon>
        <taxon>Phasmatodea</taxon>
        <taxon>Verophasmatodea</taxon>
        <taxon>Anareolatae</taxon>
        <taxon>Phasmatidae</taxon>
        <taxon>Eurycanthinae</taxon>
        <taxon>Dryococelus</taxon>
    </lineage>
</organism>
<dbReference type="EMBL" id="JARBHB010000005">
    <property type="protein sequence ID" value="KAJ8884161.1"/>
    <property type="molecule type" value="Genomic_DNA"/>
</dbReference>
<dbReference type="Proteomes" id="UP001159363">
    <property type="component" value="Chromosome 4"/>
</dbReference>
<accession>A0ABQ9HIJ9</accession>
<proteinExistence type="predicted"/>
<feature type="transmembrane region" description="Helical" evidence="1">
    <location>
        <begin position="88"/>
        <end position="109"/>
    </location>
</feature>
<keyword evidence="3" id="KW-1185">Reference proteome</keyword>
<protein>
    <submittedName>
        <fullName evidence="2">Uncharacterized protein</fullName>
    </submittedName>
</protein>
<keyword evidence="1" id="KW-0472">Membrane</keyword>
<gene>
    <name evidence="2" type="ORF">PR048_016018</name>
</gene>
<keyword evidence="1" id="KW-1133">Transmembrane helix</keyword>
<evidence type="ECO:0000313" key="2">
    <source>
        <dbReference type="EMBL" id="KAJ8884161.1"/>
    </source>
</evidence>
<comment type="caution">
    <text evidence="2">The sequence shown here is derived from an EMBL/GenBank/DDBJ whole genome shotgun (WGS) entry which is preliminary data.</text>
</comment>
<keyword evidence="1" id="KW-0812">Transmembrane</keyword>
<sequence>MMESRLEYRLNPNLVAAYSTVVQLRLTSCLEILIENNWMSGTTADKVKQEYKKCVLMFKLSMMKSFKRTNTRLDDFWVSLLEYYQEKYANLMLFFLNIILILSHGNGFYRINQKSV</sequence>
<evidence type="ECO:0000256" key="1">
    <source>
        <dbReference type="SAM" id="Phobius"/>
    </source>
</evidence>